<dbReference type="InterPro" id="IPR021416">
    <property type="entry name" value="DUF3048_N"/>
</dbReference>
<dbReference type="InterPro" id="IPR035328">
    <property type="entry name" value="DUF3048_C"/>
</dbReference>
<proteinExistence type="predicted"/>
<protein>
    <submittedName>
        <fullName evidence="4">DUF3048 domain-containing protein</fullName>
    </submittedName>
</protein>
<dbReference type="Pfam" id="PF17479">
    <property type="entry name" value="DUF3048_C"/>
    <property type="match status" value="1"/>
</dbReference>
<name>A0A9D1WHF8_9FIRM</name>
<evidence type="ECO:0000259" key="2">
    <source>
        <dbReference type="Pfam" id="PF11258"/>
    </source>
</evidence>
<feature type="domain" description="DUF3048" evidence="2">
    <location>
        <begin position="61"/>
        <end position="201"/>
    </location>
</feature>
<feature type="domain" description="DUF3048" evidence="3">
    <location>
        <begin position="241"/>
        <end position="347"/>
    </location>
</feature>
<dbReference type="Pfam" id="PF11258">
    <property type="entry name" value="DUF3048"/>
    <property type="match status" value="1"/>
</dbReference>
<gene>
    <name evidence="4" type="ORF">IAA45_05980</name>
</gene>
<reference evidence="4" key="2">
    <citation type="submission" date="2021-04" db="EMBL/GenBank/DDBJ databases">
        <authorList>
            <person name="Gilroy R."/>
        </authorList>
    </citation>
    <scope>NUCLEOTIDE SEQUENCE</scope>
    <source>
        <strain evidence="4">ChiSjej1B19-8411</strain>
    </source>
</reference>
<organism evidence="4 5">
    <name type="scientific">Candidatus Blautia gallistercoris</name>
    <dbReference type="NCBI Taxonomy" id="2838490"/>
    <lineage>
        <taxon>Bacteria</taxon>
        <taxon>Bacillati</taxon>
        <taxon>Bacillota</taxon>
        <taxon>Clostridia</taxon>
        <taxon>Lachnospirales</taxon>
        <taxon>Lachnospiraceae</taxon>
        <taxon>Blautia</taxon>
    </lineage>
</organism>
<dbReference type="Gene3D" id="3.50.90.10">
    <property type="entry name" value="YerB-like"/>
    <property type="match status" value="1"/>
</dbReference>
<feature type="compositionally biased region" description="Basic and acidic residues" evidence="1">
    <location>
        <begin position="20"/>
        <end position="44"/>
    </location>
</feature>
<accession>A0A9D1WHF8</accession>
<dbReference type="EMBL" id="DXEX01000134">
    <property type="protein sequence ID" value="HIX59249.1"/>
    <property type="molecule type" value="Genomic_DNA"/>
</dbReference>
<sequence length="361" mass="40488">MLGGCGGNKTEPEDSASQQDEERVIDESKIHIETADDVKARQESEESQETEAPEGQVVSYLTGEYVPEAVGRRRPVAVMLNNIQDAVPQSGIANAGVVYEAPVEGDITRLMGIFEDYDDLTKIGSVRSCRDYYIFYAMEFDAIYAHYGQAAYAVPYLEQDFVHNLSGLSSYGSEVYYRTTDRVAPHNAYTSYEGIQKGIELCGYSQEYSADYDGHYQFAKVGESVELENGTAANKVSLDCYSVNKPWFEYDASTQTYKRFQYGGPQIDELTQEQLAYDNIILQYSSYKVYDQNGYLNIDPITAGTGKYITHGKAIDIRWEKDAPYGVTHYIDGNEQEIRLNTGKTWVAIILNDETDSIAIS</sequence>
<evidence type="ECO:0000259" key="3">
    <source>
        <dbReference type="Pfam" id="PF17479"/>
    </source>
</evidence>
<dbReference type="Proteomes" id="UP000886817">
    <property type="component" value="Unassembled WGS sequence"/>
</dbReference>
<evidence type="ECO:0000313" key="4">
    <source>
        <dbReference type="EMBL" id="HIX59249.1"/>
    </source>
</evidence>
<evidence type="ECO:0000313" key="5">
    <source>
        <dbReference type="Proteomes" id="UP000886817"/>
    </source>
</evidence>
<evidence type="ECO:0000256" key="1">
    <source>
        <dbReference type="SAM" id="MobiDB-lite"/>
    </source>
</evidence>
<dbReference type="InterPro" id="IPR023158">
    <property type="entry name" value="YerB-like_sf"/>
</dbReference>
<dbReference type="SUPFAM" id="SSF159774">
    <property type="entry name" value="YerB-like"/>
    <property type="match status" value="1"/>
</dbReference>
<dbReference type="AlphaFoldDB" id="A0A9D1WHF8"/>
<feature type="region of interest" description="Disordered" evidence="1">
    <location>
        <begin position="1"/>
        <end position="55"/>
    </location>
</feature>
<comment type="caution">
    <text evidence="4">The sequence shown here is derived from an EMBL/GenBank/DDBJ whole genome shotgun (WGS) entry which is preliminary data.</text>
</comment>
<reference evidence="4" key="1">
    <citation type="journal article" date="2021" name="PeerJ">
        <title>Extensive microbial diversity within the chicken gut microbiome revealed by metagenomics and culture.</title>
        <authorList>
            <person name="Gilroy R."/>
            <person name="Ravi A."/>
            <person name="Getino M."/>
            <person name="Pursley I."/>
            <person name="Horton D.L."/>
            <person name="Alikhan N.F."/>
            <person name="Baker D."/>
            <person name="Gharbi K."/>
            <person name="Hall N."/>
            <person name="Watson M."/>
            <person name="Adriaenssens E.M."/>
            <person name="Foster-Nyarko E."/>
            <person name="Jarju S."/>
            <person name="Secka A."/>
            <person name="Antonio M."/>
            <person name="Oren A."/>
            <person name="Chaudhuri R.R."/>
            <person name="La Ragione R."/>
            <person name="Hildebrand F."/>
            <person name="Pallen M.J."/>
        </authorList>
    </citation>
    <scope>NUCLEOTIDE SEQUENCE</scope>
    <source>
        <strain evidence="4">ChiSjej1B19-8411</strain>
    </source>
</reference>